<feature type="non-terminal residue" evidence="1">
    <location>
        <position position="82"/>
    </location>
</feature>
<sequence length="82" mass="9128">MALNPITTTIPVTSCTRSMKINNVEHIKETASVCKSKSKLLITYGIFIPESGRMSNNGEKDAVSVEILKMYPAFLRDLVSMY</sequence>
<evidence type="ECO:0000313" key="1">
    <source>
        <dbReference type="EMBL" id="KAK3595387.1"/>
    </source>
</evidence>
<name>A0AAE0SNL7_9BIVA</name>
<evidence type="ECO:0000313" key="2">
    <source>
        <dbReference type="Proteomes" id="UP001195483"/>
    </source>
</evidence>
<dbReference type="AlphaFoldDB" id="A0AAE0SNL7"/>
<dbReference type="EMBL" id="JAEAOA010000576">
    <property type="protein sequence ID" value="KAK3595387.1"/>
    <property type="molecule type" value="Genomic_DNA"/>
</dbReference>
<accession>A0AAE0SNL7</accession>
<protein>
    <submittedName>
        <fullName evidence="1">Uncharacterized protein</fullName>
    </submittedName>
</protein>
<keyword evidence="2" id="KW-1185">Reference proteome</keyword>
<reference evidence="1" key="1">
    <citation type="journal article" date="2021" name="Genome Biol. Evol.">
        <title>A High-Quality Reference Genome for a Parasitic Bivalve with Doubly Uniparental Inheritance (Bivalvia: Unionida).</title>
        <authorList>
            <person name="Smith C.H."/>
        </authorList>
    </citation>
    <scope>NUCLEOTIDE SEQUENCE</scope>
    <source>
        <strain evidence="1">CHS0354</strain>
    </source>
</reference>
<gene>
    <name evidence="1" type="ORF">CHS0354_008817</name>
</gene>
<organism evidence="1 2">
    <name type="scientific">Potamilus streckersoni</name>
    <dbReference type="NCBI Taxonomy" id="2493646"/>
    <lineage>
        <taxon>Eukaryota</taxon>
        <taxon>Metazoa</taxon>
        <taxon>Spiralia</taxon>
        <taxon>Lophotrochozoa</taxon>
        <taxon>Mollusca</taxon>
        <taxon>Bivalvia</taxon>
        <taxon>Autobranchia</taxon>
        <taxon>Heteroconchia</taxon>
        <taxon>Palaeoheterodonta</taxon>
        <taxon>Unionida</taxon>
        <taxon>Unionoidea</taxon>
        <taxon>Unionidae</taxon>
        <taxon>Ambleminae</taxon>
        <taxon>Lampsilini</taxon>
        <taxon>Potamilus</taxon>
    </lineage>
</organism>
<reference evidence="1" key="3">
    <citation type="submission" date="2023-05" db="EMBL/GenBank/DDBJ databases">
        <authorList>
            <person name="Smith C.H."/>
        </authorList>
    </citation>
    <scope>NUCLEOTIDE SEQUENCE</scope>
    <source>
        <strain evidence="1">CHS0354</strain>
        <tissue evidence="1">Mantle</tissue>
    </source>
</reference>
<reference evidence="1" key="2">
    <citation type="journal article" date="2021" name="Genome Biol. Evol.">
        <title>Developing a high-quality reference genome for a parasitic bivalve with doubly uniparental inheritance (Bivalvia: Unionida).</title>
        <authorList>
            <person name="Smith C.H."/>
        </authorList>
    </citation>
    <scope>NUCLEOTIDE SEQUENCE</scope>
    <source>
        <strain evidence="1">CHS0354</strain>
        <tissue evidence="1">Mantle</tissue>
    </source>
</reference>
<proteinExistence type="predicted"/>
<dbReference type="Proteomes" id="UP001195483">
    <property type="component" value="Unassembled WGS sequence"/>
</dbReference>
<comment type="caution">
    <text evidence="1">The sequence shown here is derived from an EMBL/GenBank/DDBJ whole genome shotgun (WGS) entry which is preliminary data.</text>
</comment>